<dbReference type="InterPro" id="IPR019787">
    <property type="entry name" value="Znf_PHD-finger"/>
</dbReference>
<dbReference type="RefSeq" id="XP_062703751.1">
    <property type="nucleotide sequence ID" value="XM_062847767.1"/>
</dbReference>
<dbReference type="SUPFAM" id="SSF57903">
    <property type="entry name" value="FYVE/PHD zinc finger"/>
    <property type="match status" value="1"/>
</dbReference>
<evidence type="ECO:0000256" key="3">
    <source>
        <dbReference type="ARBA" id="ARBA00022771"/>
    </source>
</evidence>
<evidence type="ECO:0000313" key="9">
    <source>
        <dbReference type="EnsemblMetazoa" id="AALFPA23_024542.P36587"/>
    </source>
</evidence>
<feature type="region of interest" description="Disordered" evidence="7">
    <location>
        <begin position="1"/>
        <end position="37"/>
    </location>
</feature>
<sequence length="155" mass="17346">MPSRGVIKSGVKSDKGARPKETVVGDQSAGGGGNPEVVVVDETMEGHTCKTCRGPDTEDMVQCDRCDGWFHFSCVGVSEEVADKSWSCTNCVTAKWIQRTKTALEESALHRKENIGRYPRNLPRQYNSQWTQLSKQDWINRSINRLRQLTAMVQA</sequence>
<dbReference type="PROSITE" id="PS01359">
    <property type="entry name" value="ZF_PHD_1"/>
    <property type="match status" value="1"/>
</dbReference>
<name>A0ABM2A545_AEDAL</name>
<reference evidence="10" key="1">
    <citation type="journal article" date="2015" name="Proc. Natl. Acad. Sci. U.S.A.">
        <title>Genome sequence of the Asian Tiger mosquito, Aedes albopictus, reveals insights into its biology, genetics, and evolution.</title>
        <authorList>
            <person name="Chen X.G."/>
            <person name="Jiang X."/>
            <person name="Gu J."/>
            <person name="Xu M."/>
            <person name="Wu Y."/>
            <person name="Deng Y."/>
            <person name="Zhang C."/>
            <person name="Bonizzoni M."/>
            <person name="Dermauw W."/>
            <person name="Vontas J."/>
            <person name="Armbruster P."/>
            <person name="Huang X."/>
            <person name="Yang Y."/>
            <person name="Zhang H."/>
            <person name="He W."/>
            <person name="Peng H."/>
            <person name="Liu Y."/>
            <person name="Wu K."/>
            <person name="Chen J."/>
            <person name="Lirakis M."/>
            <person name="Topalis P."/>
            <person name="Van Leeuwen T."/>
            <person name="Hall A.B."/>
            <person name="Jiang X."/>
            <person name="Thorpe C."/>
            <person name="Mueller R.L."/>
            <person name="Sun C."/>
            <person name="Waterhouse R.M."/>
            <person name="Yan G."/>
            <person name="Tu Z.J."/>
            <person name="Fang X."/>
            <person name="James A.A."/>
        </authorList>
    </citation>
    <scope>NUCLEOTIDE SEQUENCE [LARGE SCALE GENOMIC DNA]</scope>
    <source>
        <strain evidence="10">Foshan</strain>
    </source>
</reference>
<organism evidence="9 10">
    <name type="scientific">Aedes albopictus</name>
    <name type="common">Asian tiger mosquito</name>
    <name type="synonym">Stegomyia albopicta</name>
    <dbReference type="NCBI Taxonomy" id="7160"/>
    <lineage>
        <taxon>Eukaryota</taxon>
        <taxon>Metazoa</taxon>
        <taxon>Ecdysozoa</taxon>
        <taxon>Arthropoda</taxon>
        <taxon>Hexapoda</taxon>
        <taxon>Insecta</taxon>
        <taxon>Pterygota</taxon>
        <taxon>Neoptera</taxon>
        <taxon>Endopterygota</taxon>
        <taxon>Diptera</taxon>
        <taxon>Nematocera</taxon>
        <taxon>Culicoidea</taxon>
        <taxon>Culicidae</taxon>
        <taxon>Culicinae</taxon>
        <taxon>Aedini</taxon>
        <taxon>Aedes</taxon>
        <taxon>Stegomyia</taxon>
    </lineage>
</organism>
<protein>
    <recommendedName>
        <fullName evidence="8">PHD-type domain-containing protein</fullName>
    </recommendedName>
</protein>
<feature type="domain" description="PHD-type" evidence="8">
    <location>
        <begin position="46"/>
        <end position="94"/>
    </location>
</feature>
<keyword evidence="3 6" id="KW-0863">Zinc-finger</keyword>
<dbReference type="SMART" id="SM00249">
    <property type="entry name" value="PHD"/>
    <property type="match status" value="1"/>
</dbReference>
<keyword evidence="4" id="KW-0862">Zinc</keyword>
<dbReference type="PANTHER" id="PTHR46174:SF1">
    <property type="entry name" value="CXXC-TYPE ZINC FINGER PROTEIN 1"/>
    <property type="match status" value="1"/>
</dbReference>
<dbReference type="Gene3D" id="3.30.40.10">
    <property type="entry name" value="Zinc/RING finger domain, C3HC4 (zinc finger)"/>
    <property type="match status" value="1"/>
</dbReference>
<dbReference type="InterPro" id="IPR001965">
    <property type="entry name" value="Znf_PHD"/>
</dbReference>
<evidence type="ECO:0000256" key="7">
    <source>
        <dbReference type="SAM" id="MobiDB-lite"/>
    </source>
</evidence>
<feature type="compositionally biased region" description="Basic and acidic residues" evidence="7">
    <location>
        <begin position="11"/>
        <end position="23"/>
    </location>
</feature>
<evidence type="ECO:0000256" key="5">
    <source>
        <dbReference type="ARBA" id="ARBA00023242"/>
    </source>
</evidence>
<dbReference type="InterPro" id="IPR011011">
    <property type="entry name" value="Znf_FYVE_PHD"/>
</dbReference>
<dbReference type="InterPro" id="IPR037869">
    <property type="entry name" value="Spp1/CFP1"/>
</dbReference>
<evidence type="ECO:0000256" key="6">
    <source>
        <dbReference type="PROSITE-ProRule" id="PRU00146"/>
    </source>
</evidence>
<dbReference type="EnsemblMetazoa" id="AALFPA23_024542.R36587">
    <property type="protein sequence ID" value="AALFPA23_024542.P36587"/>
    <property type="gene ID" value="AALFPA23_024542"/>
</dbReference>
<keyword evidence="10" id="KW-1185">Reference proteome</keyword>
<keyword evidence="2" id="KW-0479">Metal-binding</keyword>
<evidence type="ECO:0000256" key="4">
    <source>
        <dbReference type="ARBA" id="ARBA00022833"/>
    </source>
</evidence>
<dbReference type="Proteomes" id="UP000069940">
    <property type="component" value="Unassembled WGS sequence"/>
</dbReference>
<dbReference type="GeneID" id="134286189"/>
<evidence type="ECO:0000256" key="2">
    <source>
        <dbReference type="ARBA" id="ARBA00022723"/>
    </source>
</evidence>
<dbReference type="PROSITE" id="PS50016">
    <property type="entry name" value="ZF_PHD_2"/>
    <property type="match status" value="1"/>
</dbReference>
<accession>A0ABM2A545</accession>
<dbReference type="Pfam" id="PF00628">
    <property type="entry name" value="PHD"/>
    <property type="match status" value="1"/>
</dbReference>
<evidence type="ECO:0000259" key="8">
    <source>
        <dbReference type="PROSITE" id="PS50016"/>
    </source>
</evidence>
<dbReference type="InterPro" id="IPR013083">
    <property type="entry name" value="Znf_RING/FYVE/PHD"/>
</dbReference>
<dbReference type="PANTHER" id="PTHR46174">
    <property type="entry name" value="CXXC-TYPE ZINC FINGER PROTEIN 1"/>
    <property type="match status" value="1"/>
</dbReference>
<evidence type="ECO:0000313" key="10">
    <source>
        <dbReference type="Proteomes" id="UP000069940"/>
    </source>
</evidence>
<comment type="subcellular location">
    <subcellularLocation>
        <location evidence="1">Nucleus</location>
    </subcellularLocation>
</comment>
<keyword evidence="5" id="KW-0539">Nucleus</keyword>
<proteinExistence type="predicted"/>
<dbReference type="InterPro" id="IPR019786">
    <property type="entry name" value="Zinc_finger_PHD-type_CS"/>
</dbReference>
<evidence type="ECO:0000256" key="1">
    <source>
        <dbReference type="ARBA" id="ARBA00004123"/>
    </source>
</evidence>
<reference evidence="9" key="2">
    <citation type="submission" date="2025-05" db="UniProtKB">
        <authorList>
            <consortium name="EnsemblMetazoa"/>
        </authorList>
    </citation>
    <scope>IDENTIFICATION</scope>
    <source>
        <strain evidence="9">Foshan</strain>
    </source>
</reference>